<dbReference type="PANTHER" id="PTHR47524:SF1">
    <property type="entry name" value="20S RRNA ACCUMULATION PROTEIN 4"/>
    <property type="match status" value="1"/>
</dbReference>
<dbReference type="STRING" id="658196.A0A397SV78"/>
<evidence type="ECO:0000259" key="2">
    <source>
        <dbReference type="Pfam" id="PF04194"/>
    </source>
</evidence>
<evidence type="ECO:0000313" key="3">
    <source>
        <dbReference type="EMBL" id="RIA89888.1"/>
    </source>
</evidence>
<feature type="compositionally biased region" description="Basic residues" evidence="1">
    <location>
        <begin position="21"/>
        <end position="32"/>
    </location>
</feature>
<feature type="region of interest" description="Disordered" evidence="1">
    <location>
        <begin position="58"/>
        <end position="105"/>
    </location>
</feature>
<evidence type="ECO:0000256" key="1">
    <source>
        <dbReference type="SAM" id="MobiDB-lite"/>
    </source>
</evidence>
<feature type="region of interest" description="Disordered" evidence="1">
    <location>
        <begin position="315"/>
        <end position="337"/>
    </location>
</feature>
<feature type="compositionally biased region" description="Basic and acidic residues" evidence="1">
    <location>
        <begin position="315"/>
        <end position="336"/>
    </location>
</feature>
<protein>
    <submittedName>
        <fullName evidence="3">Programmed cell death protein 2</fullName>
    </submittedName>
</protein>
<dbReference type="InterPro" id="IPR007320">
    <property type="entry name" value="PDCD2_C"/>
</dbReference>
<dbReference type="AlphaFoldDB" id="A0A397SV78"/>
<gene>
    <name evidence="3" type="ORF">C1645_771321</name>
</gene>
<feature type="compositionally biased region" description="Basic and acidic residues" evidence="1">
    <location>
        <begin position="1"/>
        <end position="18"/>
    </location>
</feature>
<comment type="caution">
    <text evidence="3">The sequence shown here is derived from an EMBL/GenBank/DDBJ whole genome shotgun (WGS) entry which is preliminary data.</text>
</comment>
<proteinExistence type="predicted"/>
<name>A0A397SV78_9GLOM</name>
<dbReference type="OrthoDB" id="443682at2759"/>
<accession>A0A397SV78</accession>
<dbReference type="Proteomes" id="UP000265703">
    <property type="component" value="Unassembled WGS sequence"/>
</dbReference>
<organism evidence="3 4">
    <name type="scientific">Glomus cerebriforme</name>
    <dbReference type="NCBI Taxonomy" id="658196"/>
    <lineage>
        <taxon>Eukaryota</taxon>
        <taxon>Fungi</taxon>
        <taxon>Fungi incertae sedis</taxon>
        <taxon>Mucoromycota</taxon>
        <taxon>Glomeromycotina</taxon>
        <taxon>Glomeromycetes</taxon>
        <taxon>Glomerales</taxon>
        <taxon>Glomeraceae</taxon>
        <taxon>Glomus</taxon>
    </lineage>
</organism>
<dbReference type="PANTHER" id="PTHR47524">
    <property type="entry name" value="20S RRNA ACCUMULATION PROTEIN 4"/>
    <property type="match status" value="1"/>
</dbReference>
<feature type="region of interest" description="Disordered" evidence="1">
    <location>
        <begin position="1"/>
        <end position="39"/>
    </location>
</feature>
<dbReference type="GO" id="GO:0030490">
    <property type="term" value="P:maturation of SSU-rRNA"/>
    <property type="evidence" value="ECO:0007669"/>
    <property type="project" value="TreeGrafter"/>
</dbReference>
<keyword evidence="4" id="KW-1185">Reference proteome</keyword>
<evidence type="ECO:0000313" key="4">
    <source>
        <dbReference type="Proteomes" id="UP000265703"/>
    </source>
</evidence>
<dbReference type="Pfam" id="PF04194">
    <property type="entry name" value="PDCD2_C"/>
    <property type="match status" value="1"/>
</dbReference>
<reference evidence="3 4" key="1">
    <citation type="submission" date="2018-06" db="EMBL/GenBank/DDBJ databases">
        <title>Comparative genomics reveals the genomic features of Rhizophagus irregularis, R. cerebriforme, R. diaphanum and Gigaspora rosea, and their symbiotic lifestyle signature.</title>
        <authorList>
            <person name="Morin E."/>
            <person name="San Clemente H."/>
            <person name="Chen E.C.H."/>
            <person name="De La Providencia I."/>
            <person name="Hainaut M."/>
            <person name="Kuo A."/>
            <person name="Kohler A."/>
            <person name="Murat C."/>
            <person name="Tang N."/>
            <person name="Roy S."/>
            <person name="Loubradou J."/>
            <person name="Henrissat B."/>
            <person name="Grigoriev I.V."/>
            <person name="Corradi N."/>
            <person name="Roux C."/>
            <person name="Martin F.M."/>
        </authorList>
    </citation>
    <scope>NUCLEOTIDE SEQUENCE [LARGE SCALE GENOMIC DNA]</scope>
    <source>
        <strain evidence="3 4">DAOM 227022</strain>
    </source>
</reference>
<dbReference type="EMBL" id="QKYT01000202">
    <property type="protein sequence ID" value="RIA89888.1"/>
    <property type="molecule type" value="Genomic_DNA"/>
</dbReference>
<dbReference type="GO" id="GO:0005737">
    <property type="term" value="C:cytoplasm"/>
    <property type="evidence" value="ECO:0007669"/>
    <property type="project" value="InterPro"/>
</dbReference>
<feature type="domain" description="Programmed cell death protein 2 C-terminal" evidence="2">
    <location>
        <begin position="422"/>
        <end position="559"/>
    </location>
</feature>
<sequence>MDPRKSKHVKYLDDDSTSKTKPNRSKNKSKSKKQFDKNLVTSSSSISLSNSQFQNTHVFESANSSSSSKSSVDKKKSSHNKKSNNPSKNPKQYVSPKESKSRQTNLESQISSVLLGFPDGNISVQEDNDPYTTKIGGKPNWFRDSHPLSHDVIICKNCDKDMFLLFQGYVPLEDSVYDRVIYIFGCNQQKCMNKNGSFRAFRAHRKDEEYERRYQQECKNKHRSSNTNNNQPLNIMDGGLGDMLFGVIDYDDMQISEKEMVGKEEVVANDENDENEVENNHEDDEWPELDIKIINSKVSNATSWKTSWSRVISDAEKARNEKDQVNDQVSSKRENNDDNISQIAIDMSFLTLKTNWPENIKSFPAQYLYITEEILEEKMNDDIFAKYYEEAQDLLDRSQENEDNSDWFGEKYEKSILPKGYDKTFKKFSDRVAEWPDQCVRYQFDGQPLLYTHNDVTAKLLLQKDNCNDKITSSKLPVCRWCGSTRVFELQLMPSMLSTLSTSSYIDEEVNSDKKNDNSIFNLGMEWGTIMVFTCKNDCEKIGVGFDEVSYYEEVVMVQYEQ</sequence>
<feature type="compositionally biased region" description="Low complexity" evidence="1">
    <location>
        <begin position="61"/>
        <end position="70"/>
    </location>
</feature>